<dbReference type="PANTHER" id="PTHR21301:SF10">
    <property type="entry name" value="REVERSE TRANSCRIPTASE DOMAIN-CONTAINING PROTEIN"/>
    <property type="match status" value="1"/>
</dbReference>
<feature type="non-terminal residue" evidence="2">
    <location>
        <position position="1"/>
    </location>
</feature>
<dbReference type="PANTHER" id="PTHR21301">
    <property type="entry name" value="REVERSE TRANSCRIPTASE"/>
    <property type="match status" value="1"/>
</dbReference>
<name>A0A151XER0_9HYME</name>
<evidence type="ECO:0000259" key="1">
    <source>
        <dbReference type="Pfam" id="PF26215"/>
    </source>
</evidence>
<dbReference type="Proteomes" id="UP000075809">
    <property type="component" value="Unassembled WGS sequence"/>
</dbReference>
<protein>
    <recommendedName>
        <fullName evidence="1">Helix-turn-helix domain-containing protein</fullName>
    </recommendedName>
</protein>
<dbReference type="Pfam" id="PF26215">
    <property type="entry name" value="HTH_animal"/>
    <property type="match status" value="1"/>
</dbReference>
<accession>A0A151XER0</accession>
<evidence type="ECO:0000313" key="3">
    <source>
        <dbReference type="Proteomes" id="UP000075809"/>
    </source>
</evidence>
<evidence type="ECO:0000313" key="2">
    <source>
        <dbReference type="EMBL" id="KYQ58872.1"/>
    </source>
</evidence>
<proteinExistence type="predicted"/>
<organism evidence="2 3">
    <name type="scientific">Mycetomoellerius zeteki</name>
    <dbReference type="NCBI Taxonomy" id="64791"/>
    <lineage>
        <taxon>Eukaryota</taxon>
        <taxon>Metazoa</taxon>
        <taxon>Ecdysozoa</taxon>
        <taxon>Arthropoda</taxon>
        <taxon>Hexapoda</taxon>
        <taxon>Insecta</taxon>
        <taxon>Pterygota</taxon>
        <taxon>Neoptera</taxon>
        <taxon>Endopterygota</taxon>
        <taxon>Hymenoptera</taxon>
        <taxon>Apocrita</taxon>
        <taxon>Aculeata</taxon>
        <taxon>Formicoidea</taxon>
        <taxon>Formicidae</taxon>
        <taxon>Myrmicinae</taxon>
        <taxon>Mycetomoellerius</taxon>
    </lineage>
</organism>
<dbReference type="STRING" id="64791.A0A151XER0"/>
<dbReference type="EMBL" id="KQ982223">
    <property type="protein sequence ID" value="KYQ58872.1"/>
    <property type="molecule type" value="Genomic_DNA"/>
</dbReference>
<keyword evidence="3" id="KW-1185">Reference proteome</keyword>
<dbReference type="AlphaFoldDB" id="A0A151XER0"/>
<dbReference type="InterPro" id="IPR058912">
    <property type="entry name" value="HTH_animal"/>
</dbReference>
<feature type="domain" description="Helix-turn-helix" evidence="1">
    <location>
        <begin position="30"/>
        <end position="89"/>
    </location>
</feature>
<reference evidence="2 3" key="1">
    <citation type="submission" date="2015-09" db="EMBL/GenBank/DDBJ databases">
        <title>Trachymyrmex zeteki WGS genome.</title>
        <authorList>
            <person name="Nygaard S."/>
            <person name="Hu H."/>
            <person name="Boomsma J."/>
            <person name="Zhang G."/>
        </authorList>
    </citation>
    <scope>NUCLEOTIDE SEQUENCE [LARGE SCALE GENOMIC DNA]</scope>
    <source>
        <strain evidence="2">Tzet28-1</strain>
        <tissue evidence="2">Whole body</tissue>
    </source>
</reference>
<gene>
    <name evidence="2" type="ORF">ALC60_02120</name>
</gene>
<sequence>KKLNFLNVTIINNNETLEFNVYHKPTFSGRYLNFMSLHPLSQKRDVLVGAVDRAFLLSHPKYHKENLNFIIRTFLANDYPIKFIFNTFNSRLKKH</sequence>